<keyword evidence="1" id="KW-0812">Transmembrane</keyword>
<feature type="transmembrane region" description="Helical" evidence="1">
    <location>
        <begin position="17"/>
        <end position="36"/>
    </location>
</feature>
<dbReference type="OrthoDB" id="10430879at2759"/>
<organism evidence="2 3">
    <name type="scientific">Folsomia candida</name>
    <name type="common">Springtail</name>
    <dbReference type="NCBI Taxonomy" id="158441"/>
    <lineage>
        <taxon>Eukaryota</taxon>
        <taxon>Metazoa</taxon>
        <taxon>Ecdysozoa</taxon>
        <taxon>Arthropoda</taxon>
        <taxon>Hexapoda</taxon>
        <taxon>Collembola</taxon>
        <taxon>Entomobryomorpha</taxon>
        <taxon>Isotomoidea</taxon>
        <taxon>Isotomidae</taxon>
        <taxon>Proisotominae</taxon>
        <taxon>Folsomia</taxon>
    </lineage>
</organism>
<reference evidence="2 3" key="1">
    <citation type="submission" date="2015-12" db="EMBL/GenBank/DDBJ databases">
        <title>The genome of Folsomia candida.</title>
        <authorList>
            <person name="Faddeeva A."/>
            <person name="Derks M.F."/>
            <person name="Anvar Y."/>
            <person name="Smit S."/>
            <person name="Van Straalen N."/>
            <person name="Roelofs D."/>
        </authorList>
    </citation>
    <scope>NUCLEOTIDE SEQUENCE [LARGE SCALE GENOMIC DNA]</scope>
    <source>
        <strain evidence="2 3">VU population</strain>
        <tissue evidence="2">Whole body</tissue>
    </source>
</reference>
<keyword evidence="1" id="KW-1133">Transmembrane helix</keyword>
<evidence type="ECO:0000313" key="3">
    <source>
        <dbReference type="Proteomes" id="UP000198287"/>
    </source>
</evidence>
<dbReference type="OMA" id="TENECQH"/>
<gene>
    <name evidence="2" type="ORF">Fcan01_13211</name>
</gene>
<keyword evidence="3" id="KW-1185">Reference proteome</keyword>
<comment type="caution">
    <text evidence="2">The sequence shown here is derived from an EMBL/GenBank/DDBJ whole genome shotgun (WGS) entry which is preliminary data.</text>
</comment>
<evidence type="ECO:0008006" key="4">
    <source>
        <dbReference type="Google" id="ProtNLM"/>
    </source>
</evidence>
<evidence type="ECO:0000313" key="2">
    <source>
        <dbReference type="EMBL" id="OXA52112.1"/>
    </source>
</evidence>
<proteinExistence type="predicted"/>
<name>A0A226E302_FOLCA</name>
<sequence>MTSNYGYIKILPGQLKLLTITLAGIIMAMSYSAYFLSDYTHNRDQHRDKFTDNELRSLWRELYLMGVSTVCFILSSLNLWLYCHSVEFYWKTRNAIYDFLYHSFAALLLATSGILFIVSGVKIFQFNCTGENGCQLFELKLGAGGLAMLTSVIFGAVGSVILTNRKDVEREALMADKKSNSI</sequence>
<accession>A0A226E302</accession>
<dbReference type="AlphaFoldDB" id="A0A226E302"/>
<dbReference type="EMBL" id="LNIX01000007">
    <property type="protein sequence ID" value="OXA52112.1"/>
    <property type="molecule type" value="Genomic_DNA"/>
</dbReference>
<keyword evidence="1" id="KW-0472">Membrane</keyword>
<dbReference type="Proteomes" id="UP000198287">
    <property type="component" value="Unassembled WGS sequence"/>
</dbReference>
<evidence type="ECO:0000256" key="1">
    <source>
        <dbReference type="SAM" id="Phobius"/>
    </source>
</evidence>
<feature type="transmembrane region" description="Helical" evidence="1">
    <location>
        <begin position="141"/>
        <end position="162"/>
    </location>
</feature>
<protein>
    <recommendedName>
        <fullName evidence="4">MARVEL domain-containing protein</fullName>
    </recommendedName>
</protein>
<feature type="transmembrane region" description="Helical" evidence="1">
    <location>
        <begin position="95"/>
        <end position="121"/>
    </location>
</feature>
<feature type="transmembrane region" description="Helical" evidence="1">
    <location>
        <begin position="62"/>
        <end position="83"/>
    </location>
</feature>